<evidence type="ECO:0000256" key="10">
    <source>
        <dbReference type="ARBA" id="ARBA00022967"/>
    </source>
</evidence>
<dbReference type="Pfam" id="PF00702">
    <property type="entry name" value="Hydrolase"/>
    <property type="match status" value="1"/>
</dbReference>
<dbReference type="EC" id="7.2.2.8" evidence="3"/>
<evidence type="ECO:0000256" key="11">
    <source>
        <dbReference type="ARBA" id="ARBA00022989"/>
    </source>
</evidence>
<dbReference type="SFLD" id="SFLDF00027">
    <property type="entry name" value="p-type_atpase"/>
    <property type="match status" value="1"/>
</dbReference>
<dbReference type="PRINTS" id="PR00120">
    <property type="entry name" value="HATPASE"/>
</dbReference>
<dbReference type="CDD" id="cd00371">
    <property type="entry name" value="HMA"/>
    <property type="match status" value="3"/>
</dbReference>
<keyword evidence="20" id="KW-1185">Reference proteome</keyword>
<dbReference type="Pfam" id="PF00122">
    <property type="entry name" value="E1-E2_ATPase"/>
    <property type="match status" value="1"/>
</dbReference>
<feature type="transmembrane region" description="Helical" evidence="17">
    <location>
        <begin position="933"/>
        <end position="954"/>
    </location>
</feature>
<evidence type="ECO:0000256" key="2">
    <source>
        <dbReference type="ARBA" id="ARBA00006024"/>
    </source>
</evidence>
<dbReference type="InterPro" id="IPR018303">
    <property type="entry name" value="ATPase_P-typ_P_site"/>
</dbReference>
<dbReference type="Gene3D" id="2.70.150.10">
    <property type="entry name" value="Calcium-transporting ATPase, cytoplasmic transduction domain A"/>
    <property type="match status" value="1"/>
</dbReference>
<evidence type="ECO:0000256" key="4">
    <source>
        <dbReference type="ARBA" id="ARBA00022448"/>
    </source>
</evidence>
<gene>
    <name evidence="19" type="ORF">C4D60_Mb03t11210</name>
</gene>
<dbReference type="Pfam" id="PF00403">
    <property type="entry name" value="HMA"/>
    <property type="match status" value="2"/>
</dbReference>
<dbReference type="Gene3D" id="3.40.50.1000">
    <property type="entry name" value="HAD superfamily/HAD-like"/>
    <property type="match status" value="1"/>
</dbReference>
<feature type="domain" description="HMA" evidence="18">
    <location>
        <begin position="110"/>
        <end position="176"/>
    </location>
</feature>
<comment type="subcellular location">
    <subcellularLocation>
        <location evidence="1">Membrane</location>
        <topology evidence="1">Multi-pass membrane protein</topology>
    </subcellularLocation>
</comment>
<evidence type="ECO:0000256" key="12">
    <source>
        <dbReference type="ARBA" id="ARBA00023008"/>
    </source>
</evidence>
<feature type="transmembrane region" description="Helical" evidence="17">
    <location>
        <begin position="544"/>
        <end position="563"/>
    </location>
</feature>
<comment type="similarity">
    <text evidence="2 17">Belongs to the cation transport ATPase (P-type) (TC 3.A.3) family. Type IB subfamily.</text>
</comment>
<dbReference type="NCBIfam" id="TIGR01494">
    <property type="entry name" value="ATPase_P-type"/>
    <property type="match status" value="1"/>
</dbReference>
<dbReference type="SUPFAM" id="SSF55008">
    <property type="entry name" value="HMA, heavy metal-associated domain"/>
    <property type="match status" value="3"/>
</dbReference>
<dbReference type="SUPFAM" id="SSF81665">
    <property type="entry name" value="Calcium ATPase, transmembrane domain M"/>
    <property type="match status" value="1"/>
</dbReference>
<keyword evidence="4" id="KW-0813">Transport</keyword>
<dbReference type="InterPro" id="IPR044492">
    <property type="entry name" value="P_typ_ATPase_HD_dom"/>
</dbReference>
<dbReference type="SUPFAM" id="SSF56784">
    <property type="entry name" value="HAD-like"/>
    <property type="match status" value="1"/>
</dbReference>
<dbReference type="Gene3D" id="3.40.1110.10">
    <property type="entry name" value="Calcium-transporting ATPase, cytoplasmic domain N"/>
    <property type="match status" value="2"/>
</dbReference>
<keyword evidence="5 17" id="KW-0812">Transmembrane</keyword>
<dbReference type="InterPro" id="IPR036163">
    <property type="entry name" value="HMA_dom_sf"/>
</dbReference>
<dbReference type="Proteomes" id="UP000317650">
    <property type="component" value="Chromosome 3"/>
</dbReference>
<dbReference type="InterPro" id="IPR059000">
    <property type="entry name" value="ATPase_P-type_domA"/>
</dbReference>
<organism evidence="19 20">
    <name type="scientific">Musa balbisiana</name>
    <name type="common">Banana</name>
    <dbReference type="NCBI Taxonomy" id="52838"/>
    <lineage>
        <taxon>Eukaryota</taxon>
        <taxon>Viridiplantae</taxon>
        <taxon>Streptophyta</taxon>
        <taxon>Embryophyta</taxon>
        <taxon>Tracheophyta</taxon>
        <taxon>Spermatophyta</taxon>
        <taxon>Magnoliopsida</taxon>
        <taxon>Liliopsida</taxon>
        <taxon>Zingiberales</taxon>
        <taxon>Musaceae</taxon>
        <taxon>Musa</taxon>
    </lineage>
</organism>
<feature type="domain" description="HMA" evidence="18">
    <location>
        <begin position="36"/>
        <end position="102"/>
    </location>
</feature>
<keyword evidence="9 17" id="KW-0067">ATP-binding</keyword>
<dbReference type="InterPro" id="IPR023214">
    <property type="entry name" value="HAD_sf"/>
</dbReference>
<evidence type="ECO:0000256" key="3">
    <source>
        <dbReference type="ARBA" id="ARBA00012517"/>
    </source>
</evidence>
<evidence type="ECO:0000313" key="19">
    <source>
        <dbReference type="EMBL" id="THU58157.1"/>
    </source>
</evidence>
<feature type="transmembrane region" description="Helical" evidence="17">
    <location>
        <begin position="319"/>
        <end position="337"/>
    </location>
</feature>
<feature type="transmembrane region" description="Helical" evidence="17">
    <location>
        <begin position="383"/>
        <end position="401"/>
    </location>
</feature>
<dbReference type="PROSITE" id="PS50846">
    <property type="entry name" value="HMA_2"/>
    <property type="match status" value="3"/>
</dbReference>
<keyword evidence="10" id="KW-1278">Translocase</keyword>
<evidence type="ECO:0000256" key="7">
    <source>
        <dbReference type="ARBA" id="ARBA00022737"/>
    </source>
</evidence>
<accession>A0A4S8J927</accession>
<dbReference type="FunFam" id="3.30.70.100:FF:000033">
    <property type="entry name" value="Copper-transporting ATPase HMA5"/>
    <property type="match status" value="1"/>
</dbReference>
<dbReference type="SFLD" id="SFLDS00003">
    <property type="entry name" value="Haloacid_Dehalogenase"/>
    <property type="match status" value="1"/>
</dbReference>
<feature type="transmembrane region" description="Helical" evidence="17">
    <location>
        <begin position="349"/>
        <end position="371"/>
    </location>
</feature>
<feature type="transmembrane region" description="Helical" evidence="17">
    <location>
        <begin position="279"/>
        <end position="299"/>
    </location>
</feature>
<dbReference type="PANTHER" id="PTHR46594:SF2">
    <property type="entry name" value="COPPER-TRANSPORTING ATPASE HMA4"/>
    <property type="match status" value="1"/>
</dbReference>
<comment type="catalytic activity">
    <reaction evidence="15">
        <text>Cu(+)(in) + ATP + H2O = Cu(+)(out) + ADP + phosphate + H(+)</text>
        <dbReference type="Rhea" id="RHEA:25792"/>
        <dbReference type="ChEBI" id="CHEBI:15377"/>
        <dbReference type="ChEBI" id="CHEBI:15378"/>
        <dbReference type="ChEBI" id="CHEBI:30616"/>
        <dbReference type="ChEBI" id="CHEBI:43474"/>
        <dbReference type="ChEBI" id="CHEBI:49552"/>
        <dbReference type="ChEBI" id="CHEBI:456216"/>
        <dbReference type="EC" id="7.2.2.8"/>
    </reaction>
</comment>
<proteinExistence type="inferred from homology"/>
<dbReference type="SUPFAM" id="SSF81653">
    <property type="entry name" value="Calcium ATPase, transduction domain A"/>
    <property type="match status" value="1"/>
</dbReference>
<dbReference type="PROSITE" id="PS00154">
    <property type="entry name" value="ATPASE_E1_E2"/>
    <property type="match status" value="1"/>
</dbReference>
<dbReference type="InterPro" id="IPR023299">
    <property type="entry name" value="ATPase_P-typ_cyto_dom_N"/>
</dbReference>
<keyword evidence="6 17" id="KW-0479">Metal-binding</keyword>
<evidence type="ECO:0000256" key="6">
    <source>
        <dbReference type="ARBA" id="ARBA00022723"/>
    </source>
</evidence>
<evidence type="ECO:0000256" key="14">
    <source>
        <dbReference type="ARBA" id="ARBA00023136"/>
    </source>
</evidence>
<dbReference type="InterPro" id="IPR023298">
    <property type="entry name" value="ATPase_P-typ_TM_dom_sf"/>
</dbReference>
<evidence type="ECO:0000256" key="17">
    <source>
        <dbReference type="RuleBase" id="RU362081"/>
    </source>
</evidence>
<dbReference type="GO" id="GO:0016020">
    <property type="term" value="C:membrane"/>
    <property type="evidence" value="ECO:0007669"/>
    <property type="project" value="UniProtKB-SubCell"/>
</dbReference>
<dbReference type="NCBIfam" id="TIGR01525">
    <property type="entry name" value="ATPase-IB_hvy"/>
    <property type="match status" value="1"/>
</dbReference>
<dbReference type="InterPro" id="IPR027256">
    <property type="entry name" value="P-typ_ATPase_IB"/>
</dbReference>
<dbReference type="Gene3D" id="3.30.70.100">
    <property type="match status" value="3"/>
</dbReference>
<reference evidence="19 20" key="1">
    <citation type="journal article" date="2019" name="Nat. Plants">
        <title>Genome sequencing of Musa balbisiana reveals subgenome evolution and function divergence in polyploid bananas.</title>
        <authorList>
            <person name="Yao X."/>
        </authorList>
    </citation>
    <scope>NUCLEOTIDE SEQUENCE [LARGE SCALE GENOMIC DNA]</scope>
    <source>
        <strain evidence="20">cv. DH-PKW</strain>
        <tissue evidence="19">Leaves</tissue>
    </source>
</reference>
<evidence type="ECO:0000313" key="20">
    <source>
        <dbReference type="Proteomes" id="UP000317650"/>
    </source>
</evidence>
<dbReference type="AlphaFoldDB" id="A0A4S8J927"/>
<dbReference type="NCBIfam" id="TIGR00003">
    <property type="entry name" value="copper ion binding protein"/>
    <property type="match status" value="2"/>
</dbReference>
<evidence type="ECO:0000256" key="8">
    <source>
        <dbReference type="ARBA" id="ARBA00022741"/>
    </source>
</evidence>
<dbReference type="CDD" id="cd02094">
    <property type="entry name" value="P-type_ATPase_Cu-like"/>
    <property type="match status" value="1"/>
</dbReference>
<sequence length="976" mass="105509">MEQNGEADLTAPLLQPNGSVAVDFSHESSKSDKKTRKVVLRIREIQCASCATSIESVVGDMKGVESISVSPLHGQAIIRYNPEFINAKRIKDAIEDLKFEVDEFPDQEIAVCRLRIKGMACTSCSESVERALLMVDGVKKAIVGLALEEAKIHFDPNVTDSVHLIEAIEDAGFGADLISSGDDFNKVHLKVEGLNSSEDATIMKSYLEAVEGVNHIEIDEGSHKVIVAFDPDLTGPRSLIERIQEAGHGPNIYHASLYTTTRARETEQHHEITAYRNQFLWSCLFSVPVFMFSMVLPMFSPFGDWLSYKLYNNLNMGMLLRWVFCTPVQFIIGWRFYVGSYHALRRGSANMDVLVALGTNAAYFYSVYIVIKALTSESFEGQDFFETSSMLISFILLGKYLEVVAKGKTSDALAKLTELAPDTATLLSLDVDGNVISETEISTQLLQRNDVIKIVPGSKVPVDGVVIRGQSHVNESMITGEAKAVAKRLGDKVIGGTVNENGCILIKATHVGSETALSQIVQLVEAAQLARAPVQKLADKISRFFVPMVVVAAFITWLGWFIPGETHLYPRSWIPKAMDGFELALQFGISVLVVACPCALGLATPTAVMVATGKGASQGVLIKGGNALEKAHKVKAVVFDKTGTLTIGRPAVVQIKNFSKISLQELCKLAAAAEVNSEHPLAKAVIEHSKKLHQQYGFSDDHLLEAKDFEVHPGAGVGASIGGKRVLVGNKRLMLAFQVSVSPEIQDYVSDMEHLARTCVLVAVDGVICGAFAVSDPLKPEAGRVVSFLNSMSISSIMVTGDNWATATAIAREVGIEKVFAETDPVGKAERIKDLQMKGLTVAMVGDGINDSPALVAADVGMAIGAGTDIAIEAADVVLIKSNLEDVITAIDLSRKTLARIRLNYVWALGYNVLGMPIAAGILYPFTGIRLPPWLAGACMAASSLSVVCSSLLLQSYKKPLQVQDAQGRGDYLNYV</sequence>
<feature type="domain" description="HMA" evidence="18">
    <location>
        <begin position="185"/>
        <end position="251"/>
    </location>
</feature>
<dbReference type="GO" id="GO:0140581">
    <property type="term" value="F:P-type monovalent copper transporter activity"/>
    <property type="evidence" value="ECO:0007669"/>
    <property type="project" value="UniProtKB-EC"/>
</dbReference>
<keyword evidence="12" id="KW-0186">Copper</keyword>
<evidence type="ECO:0000256" key="1">
    <source>
        <dbReference type="ARBA" id="ARBA00004141"/>
    </source>
</evidence>
<dbReference type="InterPro" id="IPR008250">
    <property type="entry name" value="ATPase_P-typ_transduc_dom_A_sf"/>
</dbReference>
<feature type="transmembrane region" description="Helical" evidence="17">
    <location>
        <begin position="905"/>
        <end position="927"/>
    </location>
</feature>
<feature type="transmembrane region" description="Helical" evidence="17">
    <location>
        <begin position="583"/>
        <end position="604"/>
    </location>
</feature>
<dbReference type="FunFam" id="3.30.70.100:FF:000001">
    <property type="entry name" value="ATPase copper transporting beta"/>
    <property type="match status" value="1"/>
</dbReference>
<dbReference type="InterPro" id="IPR036412">
    <property type="entry name" value="HAD-like_sf"/>
</dbReference>
<dbReference type="EMBL" id="PYDT01000006">
    <property type="protein sequence ID" value="THU58157.1"/>
    <property type="molecule type" value="Genomic_DNA"/>
</dbReference>
<evidence type="ECO:0000259" key="18">
    <source>
        <dbReference type="PROSITE" id="PS50846"/>
    </source>
</evidence>
<dbReference type="STRING" id="52838.A0A4S8J927"/>
<comment type="caution">
    <text evidence="19">The sequence shown here is derived from an EMBL/GenBank/DDBJ whole genome shotgun (WGS) entry which is preliminary data.</text>
</comment>
<dbReference type="InterPro" id="IPR001757">
    <property type="entry name" value="P_typ_ATPase"/>
</dbReference>
<dbReference type="SFLD" id="SFLDG00002">
    <property type="entry name" value="C1.7:_P-type_atpase_like"/>
    <property type="match status" value="1"/>
</dbReference>
<evidence type="ECO:0000256" key="13">
    <source>
        <dbReference type="ARBA" id="ARBA00023065"/>
    </source>
</evidence>
<keyword evidence="8 17" id="KW-0547">Nucleotide-binding</keyword>
<dbReference type="GO" id="GO:0005524">
    <property type="term" value="F:ATP binding"/>
    <property type="evidence" value="ECO:0007669"/>
    <property type="project" value="UniProtKB-UniRule"/>
</dbReference>
<evidence type="ECO:0000256" key="16">
    <source>
        <dbReference type="ARBA" id="ARBA00077729"/>
    </source>
</evidence>
<evidence type="ECO:0000256" key="9">
    <source>
        <dbReference type="ARBA" id="ARBA00022840"/>
    </source>
</evidence>
<keyword evidence="7" id="KW-0677">Repeat</keyword>
<dbReference type="FunFam" id="3.40.50.1000:FF:000031">
    <property type="entry name" value="Probable copper-transporting ATPase HMA5"/>
    <property type="match status" value="1"/>
</dbReference>
<evidence type="ECO:0000256" key="15">
    <source>
        <dbReference type="ARBA" id="ARBA00049289"/>
    </source>
</evidence>
<dbReference type="PRINTS" id="PR00119">
    <property type="entry name" value="CATATPASE"/>
</dbReference>
<dbReference type="PROSITE" id="PS01047">
    <property type="entry name" value="HMA_1"/>
    <property type="match status" value="1"/>
</dbReference>
<dbReference type="GO" id="GO:0005507">
    <property type="term" value="F:copper ion binding"/>
    <property type="evidence" value="ECO:0007669"/>
    <property type="project" value="InterPro"/>
</dbReference>
<evidence type="ECO:0000256" key="5">
    <source>
        <dbReference type="ARBA" id="ARBA00022692"/>
    </source>
</evidence>
<dbReference type="InterPro" id="IPR017969">
    <property type="entry name" value="Heavy-metal-associated_CS"/>
</dbReference>
<protein>
    <recommendedName>
        <fullName evidence="3">P-type Cu(+) transporter</fullName>
        <ecNumber evidence="3">7.2.2.8</ecNumber>
    </recommendedName>
    <alternativeName>
        <fullName evidence="16">Protein HEAVY METAL ATPASE 5</fullName>
    </alternativeName>
</protein>
<keyword evidence="13" id="KW-0406">Ion transport</keyword>
<dbReference type="PANTHER" id="PTHR46594">
    <property type="entry name" value="P-TYPE CATION-TRANSPORTING ATPASE"/>
    <property type="match status" value="1"/>
</dbReference>
<dbReference type="GO" id="GO:0016887">
    <property type="term" value="F:ATP hydrolysis activity"/>
    <property type="evidence" value="ECO:0007669"/>
    <property type="project" value="InterPro"/>
</dbReference>
<keyword evidence="14 17" id="KW-0472">Membrane</keyword>
<dbReference type="InterPro" id="IPR006121">
    <property type="entry name" value="HMA_dom"/>
</dbReference>
<dbReference type="InterPro" id="IPR006122">
    <property type="entry name" value="HMA_Cu_ion-bd"/>
</dbReference>
<name>A0A4S8J927_MUSBA</name>
<keyword evidence="11 17" id="KW-1133">Transmembrane helix</keyword>
<dbReference type="FunFam" id="2.70.150.10:FF:000002">
    <property type="entry name" value="Copper-transporting ATPase 1, putative"/>
    <property type="match status" value="1"/>
</dbReference>